<dbReference type="STRING" id="913774.A0A0C3CN05"/>
<evidence type="ECO:0000256" key="1">
    <source>
        <dbReference type="SAM" id="MobiDB-lite"/>
    </source>
</evidence>
<dbReference type="EMBL" id="KN832877">
    <property type="protein sequence ID" value="KIN00394.1"/>
    <property type="molecule type" value="Genomic_DNA"/>
</dbReference>
<sequence length="306" mass="33391">MSTASEKANLARIRDNQRRSRARRKEYLQELEARLRQCELQGIEASAEIQMAARKVADENRKLRALLTLQGIGEDSIDAYLQSSPAADIQLGGQIPSHSGPVQALQHLLQTRKPCYADARTELPVHTVGSHTSVSTAQSSWDLSRMPMSGSLHHTGKVTPHQFMTPSSTTRSTTSSISYHSHHHQTPSSGSLPRNTSPTSTTNQSEMFELDSRFPQPNPSQYISHQSASQSLQPNGALRSAYIPTTTGSTNINSCVFAADMISTMTGEDPSTVSADLGCLPGMDCEVDNQFVFNVIDRHTEPTTGI</sequence>
<dbReference type="PANTHER" id="PTHR42070">
    <property type="entry name" value="FILAMENT ASSOCIATED PROTEIN, PUTATIVE (AFU_ORTHOLOGUE AFUA_8G06630)-RELATED"/>
    <property type="match status" value="1"/>
</dbReference>
<keyword evidence="3" id="KW-1185">Reference proteome</keyword>
<feature type="compositionally biased region" description="Polar residues" evidence="1">
    <location>
        <begin position="219"/>
        <end position="233"/>
    </location>
</feature>
<feature type="region of interest" description="Disordered" evidence="1">
    <location>
        <begin position="1"/>
        <end position="22"/>
    </location>
</feature>
<evidence type="ECO:0000313" key="3">
    <source>
        <dbReference type="Proteomes" id="UP000054321"/>
    </source>
</evidence>
<dbReference type="PANTHER" id="PTHR42070:SF1">
    <property type="entry name" value="FILAMENT ASSOCIATED PROTEIN, PUTATIVE (AFU_ORTHOLOGUE AFUA_8G06630)-RELATED"/>
    <property type="match status" value="1"/>
</dbReference>
<dbReference type="AlphaFoldDB" id="A0A0C3CN05"/>
<organism evidence="2 3">
    <name type="scientific">Oidiodendron maius (strain Zn)</name>
    <dbReference type="NCBI Taxonomy" id="913774"/>
    <lineage>
        <taxon>Eukaryota</taxon>
        <taxon>Fungi</taxon>
        <taxon>Dikarya</taxon>
        <taxon>Ascomycota</taxon>
        <taxon>Pezizomycotina</taxon>
        <taxon>Leotiomycetes</taxon>
        <taxon>Leotiomycetes incertae sedis</taxon>
        <taxon>Myxotrichaceae</taxon>
        <taxon>Oidiodendron</taxon>
    </lineage>
</organism>
<accession>A0A0C3CN05</accession>
<gene>
    <name evidence="2" type="ORF">OIDMADRAFT_29509</name>
</gene>
<dbReference type="Proteomes" id="UP000054321">
    <property type="component" value="Unassembled WGS sequence"/>
</dbReference>
<feature type="compositionally biased region" description="Polar residues" evidence="1">
    <location>
        <begin position="187"/>
        <end position="206"/>
    </location>
</feature>
<dbReference type="HOGENOM" id="CLU_771982_0_0_1"/>
<evidence type="ECO:0008006" key="4">
    <source>
        <dbReference type="Google" id="ProtNLM"/>
    </source>
</evidence>
<reference evidence="3" key="2">
    <citation type="submission" date="2015-01" db="EMBL/GenBank/DDBJ databases">
        <title>Evolutionary Origins and Diversification of the Mycorrhizal Mutualists.</title>
        <authorList>
            <consortium name="DOE Joint Genome Institute"/>
            <consortium name="Mycorrhizal Genomics Consortium"/>
            <person name="Kohler A."/>
            <person name="Kuo A."/>
            <person name="Nagy L.G."/>
            <person name="Floudas D."/>
            <person name="Copeland A."/>
            <person name="Barry K.W."/>
            <person name="Cichocki N."/>
            <person name="Veneault-Fourrey C."/>
            <person name="LaButti K."/>
            <person name="Lindquist E.A."/>
            <person name="Lipzen A."/>
            <person name="Lundell T."/>
            <person name="Morin E."/>
            <person name="Murat C."/>
            <person name="Riley R."/>
            <person name="Ohm R."/>
            <person name="Sun H."/>
            <person name="Tunlid A."/>
            <person name="Henrissat B."/>
            <person name="Grigoriev I.V."/>
            <person name="Hibbett D.S."/>
            <person name="Martin F."/>
        </authorList>
    </citation>
    <scope>NUCLEOTIDE SEQUENCE [LARGE SCALE GENOMIC DNA]</scope>
    <source>
        <strain evidence="3">Zn</strain>
    </source>
</reference>
<evidence type="ECO:0000313" key="2">
    <source>
        <dbReference type="EMBL" id="KIN00394.1"/>
    </source>
</evidence>
<proteinExistence type="predicted"/>
<name>A0A0C3CN05_OIDMZ</name>
<dbReference type="InParanoid" id="A0A0C3CN05"/>
<protein>
    <recommendedName>
        <fullName evidence="4">BZIP domain-containing protein</fullName>
    </recommendedName>
</protein>
<feature type="compositionally biased region" description="Low complexity" evidence="1">
    <location>
        <begin position="165"/>
        <end position="179"/>
    </location>
</feature>
<dbReference type="CDD" id="cd14688">
    <property type="entry name" value="bZIP_YAP"/>
    <property type="match status" value="1"/>
</dbReference>
<feature type="region of interest" description="Disordered" evidence="1">
    <location>
        <begin position="139"/>
        <end position="233"/>
    </location>
</feature>
<reference evidence="2 3" key="1">
    <citation type="submission" date="2014-04" db="EMBL/GenBank/DDBJ databases">
        <authorList>
            <consortium name="DOE Joint Genome Institute"/>
            <person name="Kuo A."/>
            <person name="Martino E."/>
            <person name="Perotto S."/>
            <person name="Kohler A."/>
            <person name="Nagy L.G."/>
            <person name="Floudas D."/>
            <person name="Copeland A."/>
            <person name="Barry K.W."/>
            <person name="Cichocki N."/>
            <person name="Veneault-Fourrey C."/>
            <person name="LaButti K."/>
            <person name="Lindquist E.A."/>
            <person name="Lipzen A."/>
            <person name="Lundell T."/>
            <person name="Morin E."/>
            <person name="Murat C."/>
            <person name="Sun H."/>
            <person name="Tunlid A."/>
            <person name="Henrissat B."/>
            <person name="Grigoriev I.V."/>
            <person name="Hibbett D.S."/>
            <person name="Martin F."/>
            <person name="Nordberg H.P."/>
            <person name="Cantor M.N."/>
            <person name="Hua S.X."/>
        </authorList>
    </citation>
    <scope>NUCLEOTIDE SEQUENCE [LARGE SCALE GENOMIC DNA]</scope>
    <source>
        <strain evidence="2 3">Zn</strain>
    </source>
</reference>
<dbReference type="OrthoDB" id="4505928at2759"/>